<protein>
    <submittedName>
        <fullName evidence="1">Uncharacterized protein</fullName>
    </submittedName>
</protein>
<evidence type="ECO:0000313" key="2">
    <source>
        <dbReference type="Proteomes" id="UP000734854"/>
    </source>
</evidence>
<sequence length="117" mass="12640">MYWIPEDGIGVEALGGVKPELELHFPVAFALREHIGRKSVREAAEELKVDHIVREIEFRFRLAGMVMEWGSESEASSGGEEEESFLLSGDGGGPFSFALESILGLASSCGLVVSDAL</sequence>
<dbReference type="AlphaFoldDB" id="A0A8J5HU03"/>
<dbReference type="EMBL" id="JACMSC010000001">
    <property type="protein sequence ID" value="KAG6535721.1"/>
    <property type="molecule type" value="Genomic_DNA"/>
</dbReference>
<keyword evidence="2" id="KW-1185">Reference proteome</keyword>
<proteinExistence type="predicted"/>
<name>A0A8J5HU03_ZINOF</name>
<comment type="caution">
    <text evidence="1">The sequence shown here is derived from an EMBL/GenBank/DDBJ whole genome shotgun (WGS) entry which is preliminary data.</text>
</comment>
<evidence type="ECO:0000313" key="1">
    <source>
        <dbReference type="EMBL" id="KAG6535721.1"/>
    </source>
</evidence>
<gene>
    <name evidence="1" type="ORF">ZIOFF_000744</name>
</gene>
<reference evidence="1 2" key="1">
    <citation type="submission" date="2020-08" db="EMBL/GenBank/DDBJ databases">
        <title>Plant Genome Project.</title>
        <authorList>
            <person name="Zhang R.-G."/>
        </authorList>
    </citation>
    <scope>NUCLEOTIDE SEQUENCE [LARGE SCALE GENOMIC DNA]</scope>
    <source>
        <tissue evidence="1">Rhizome</tissue>
    </source>
</reference>
<accession>A0A8J5HU03</accession>
<organism evidence="1 2">
    <name type="scientific">Zingiber officinale</name>
    <name type="common">Ginger</name>
    <name type="synonym">Amomum zingiber</name>
    <dbReference type="NCBI Taxonomy" id="94328"/>
    <lineage>
        <taxon>Eukaryota</taxon>
        <taxon>Viridiplantae</taxon>
        <taxon>Streptophyta</taxon>
        <taxon>Embryophyta</taxon>
        <taxon>Tracheophyta</taxon>
        <taxon>Spermatophyta</taxon>
        <taxon>Magnoliopsida</taxon>
        <taxon>Liliopsida</taxon>
        <taxon>Zingiberales</taxon>
        <taxon>Zingiberaceae</taxon>
        <taxon>Zingiber</taxon>
    </lineage>
</organism>
<dbReference type="Proteomes" id="UP000734854">
    <property type="component" value="Unassembled WGS sequence"/>
</dbReference>